<dbReference type="GO" id="GO:0007165">
    <property type="term" value="P:signal transduction"/>
    <property type="evidence" value="ECO:0007669"/>
    <property type="project" value="TreeGrafter"/>
</dbReference>
<feature type="compositionally biased region" description="Basic and acidic residues" evidence="6">
    <location>
        <begin position="380"/>
        <end position="395"/>
    </location>
</feature>
<evidence type="ECO:0000256" key="1">
    <source>
        <dbReference type="ARBA" id="ARBA00009179"/>
    </source>
</evidence>
<proteinExistence type="inferred from homology"/>
<dbReference type="GO" id="GO:0030288">
    <property type="term" value="C:outer membrane-bounded periplasmic space"/>
    <property type="evidence" value="ECO:0007669"/>
    <property type="project" value="TreeGrafter"/>
</dbReference>
<evidence type="ECO:0000313" key="8">
    <source>
        <dbReference type="EMBL" id="ABV91840.1"/>
    </source>
</evidence>
<dbReference type="Pfam" id="PF03572">
    <property type="entry name" value="Peptidase_S41"/>
    <property type="match status" value="1"/>
</dbReference>
<evidence type="ECO:0000256" key="3">
    <source>
        <dbReference type="ARBA" id="ARBA00022801"/>
    </source>
</evidence>
<dbReference type="SMART" id="SM00228">
    <property type="entry name" value="PDZ"/>
    <property type="match status" value="1"/>
</dbReference>
<dbReference type="HOGENOM" id="CLU_017295_1_1_5"/>
<dbReference type="PANTHER" id="PTHR32060">
    <property type="entry name" value="TAIL-SPECIFIC PROTEASE"/>
    <property type="match status" value="1"/>
</dbReference>
<dbReference type="SUPFAM" id="SSF50156">
    <property type="entry name" value="PDZ domain-like"/>
    <property type="match status" value="1"/>
</dbReference>
<evidence type="ECO:0000256" key="2">
    <source>
        <dbReference type="ARBA" id="ARBA00022670"/>
    </source>
</evidence>
<dbReference type="Pfam" id="PF17820">
    <property type="entry name" value="PDZ_6"/>
    <property type="match status" value="1"/>
</dbReference>
<accession>A8LKJ7</accession>
<evidence type="ECO:0000256" key="4">
    <source>
        <dbReference type="ARBA" id="ARBA00022825"/>
    </source>
</evidence>
<evidence type="ECO:0000256" key="6">
    <source>
        <dbReference type="SAM" id="MobiDB-lite"/>
    </source>
</evidence>
<dbReference type="FunFam" id="2.30.42.10:FF:000063">
    <property type="entry name" value="Peptidase, S41 family"/>
    <property type="match status" value="1"/>
</dbReference>
<dbReference type="STRING" id="398580.Dshi_0091"/>
<dbReference type="OrthoDB" id="9812068at2"/>
<dbReference type="InterPro" id="IPR004447">
    <property type="entry name" value="Peptidase_S41A"/>
</dbReference>
<dbReference type="EC" id="3.4.21.102" evidence="8"/>
<dbReference type="Gene3D" id="2.30.42.10">
    <property type="match status" value="1"/>
</dbReference>
<dbReference type="RefSeq" id="WP_012176773.1">
    <property type="nucleotide sequence ID" value="NC_009952.1"/>
</dbReference>
<sequence>MKKFVMAALGGTVAGALLTTQVAGPLLAQDNARNTSVYEQLDLFGDIFERIRAQYVEQVDEGELIEAAINGMLTSLDPHSSYLAPKDFGDMQVQTRGEFGGLGIEVTQEDGFVKVVSPIDDTPAAEAGIEAGDFITHVDGESVLGLTLDAAVTMMRGPVGSEIVITVVREGFDEPFDVTITRDTIKLTAVRSRVVRDTVVMRITTFNDQTFPNLEEKMAEEVAELGGMEAVSGFVIDLRNNPGGLLTQAIKVSDAFLDKGEIVSTRGRDPQDGERFNATPGDLAEGKPIVVLINGGSASASEIVAGALQDHRRAIVVGTKSFGKGSVQSVVPLRGDGAMRLTTARYYTPSGRSIQSLGVSPDIVVAQPPRRVEAEEDEEANNRPRRSEADLRGALDNDSISEAEREQLLKERQKAEDAAELREEDYQLAYAIDILKGLNALGPTD</sequence>
<dbReference type="GO" id="GO:0006508">
    <property type="term" value="P:proteolysis"/>
    <property type="evidence" value="ECO:0007669"/>
    <property type="project" value="UniProtKB-KW"/>
</dbReference>
<dbReference type="InterPro" id="IPR029045">
    <property type="entry name" value="ClpP/crotonase-like_dom_sf"/>
</dbReference>
<dbReference type="EMBL" id="CP000830">
    <property type="protein sequence ID" value="ABV91840.1"/>
    <property type="molecule type" value="Genomic_DNA"/>
</dbReference>
<dbReference type="CDD" id="cd07560">
    <property type="entry name" value="Peptidase_S41_CPP"/>
    <property type="match status" value="1"/>
</dbReference>
<reference evidence="9" key="1">
    <citation type="journal article" date="2010" name="ISME J.">
        <title>The complete genome sequence of the algal symbiont Dinoroseobacter shibae: a hitchhiker's guide to life in the sea.</title>
        <authorList>
            <person name="Wagner-Dobler I."/>
            <person name="Ballhausen B."/>
            <person name="Berger M."/>
            <person name="Brinkhoff T."/>
            <person name="Buchholz I."/>
            <person name="Bunk B."/>
            <person name="Cypionka H."/>
            <person name="Daniel R."/>
            <person name="Drepper T."/>
            <person name="Gerdts G."/>
            <person name="Hahnke S."/>
            <person name="Han C."/>
            <person name="Jahn D."/>
            <person name="Kalhoefer D."/>
            <person name="Kiss H."/>
            <person name="Klenk H.P."/>
            <person name="Kyrpides N."/>
            <person name="Liebl W."/>
            <person name="Liesegang H."/>
            <person name="Meincke L."/>
            <person name="Pati A."/>
            <person name="Petersen J."/>
            <person name="Piekarski T."/>
            <person name="Pommerenke C."/>
            <person name="Pradella S."/>
            <person name="Pukall R."/>
            <person name="Rabus R."/>
            <person name="Stackebrandt E."/>
            <person name="Thole S."/>
            <person name="Thompson L."/>
            <person name="Tielen P."/>
            <person name="Tomasch J."/>
            <person name="von Jan M."/>
            <person name="Wanphrut N."/>
            <person name="Wichels A."/>
            <person name="Zech H."/>
            <person name="Simon M."/>
        </authorList>
    </citation>
    <scope>NUCLEOTIDE SEQUENCE [LARGE SCALE GENOMIC DNA]</scope>
    <source>
        <strain evidence="9">DSM 16493 / NCIMB 14021 / DFL 12</strain>
    </source>
</reference>
<dbReference type="Gene3D" id="3.30.750.44">
    <property type="match status" value="1"/>
</dbReference>
<evidence type="ECO:0000313" key="9">
    <source>
        <dbReference type="Proteomes" id="UP000006833"/>
    </source>
</evidence>
<feature type="region of interest" description="Disordered" evidence="6">
    <location>
        <begin position="369"/>
        <end position="418"/>
    </location>
</feature>
<name>A8LKJ7_DINSH</name>
<dbReference type="Pfam" id="PF22694">
    <property type="entry name" value="CtpB_N-like"/>
    <property type="match status" value="1"/>
</dbReference>
<keyword evidence="2 5" id="KW-0645">Protease</keyword>
<dbReference type="Gene3D" id="3.90.226.10">
    <property type="entry name" value="2-enoyl-CoA Hydratase, Chain A, domain 1"/>
    <property type="match status" value="1"/>
</dbReference>
<dbReference type="Proteomes" id="UP000006833">
    <property type="component" value="Chromosome"/>
</dbReference>
<dbReference type="eggNOG" id="COG0793">
    <property type="taxonomic scope" value="Bacteria"/>
</dbReference>
<protein>
    <submittedName>
        <fullName evidence="8">Carboxyl-terminal protease</fullName>
        <ecNumber evidence="8">3.4.21.102</ecNumber>
    </submittedName>
</protein>
<keyword evidence="9" id="KW-1185">Reference proteome</keyword>
<dbReference type="InterPro" id="IPR036034">
    <property type="entry name" value="PDZ_sf"/>
</dbReference>
<evidence type="ECO:0000256" key="5">
    <source>
        <dbReference type="RuleBase" id="RU004404"/>
    </source>
</evidence>
<dbReference type="CDD" id="cd06782">
    <property type="entry name" value="cpPDZ_CPP-like"/>
    <property type="match status" value="1"/>
</dbReference>
<dbReference type="KEGG" id="dsh:Dshi_0091"/>
<gene>
    <name evidence="8" type="primary">prc</name>
    <name evidence="8" type="ordered locus">Dshi_0091</name>
</gene>
<organism evidence="8 9">
    <name type="scientific">Dinoroseobacter shibae (strain DSM 16493 / NCIMB 14021 / DFL 12)</name>
    <dbReference type="NCBI Taxonomy" id="398580"/>
    <lineage>
        <taxon>Bacteria</taxon>
        <taxon>Pseudomonadati</taxon>
        <taxon>Pseudomonadota</taxon>
        <taxon>Alphaproteobacteria</taxon>
        <taxon>Rhodobacterales</taxon>
        <taxon>Roseobacteraceae</taxon>
        <taxon>Dinoroseobacter</taxon>
    </lineage>
</organism>
<dbReference type="InterPro" id="IPR041489">
    <property type="entry name" value="PDZ_6"/>
</dbReference>
<keyword evidence="3 5" id="KW-0378">Hydrolase</keyword>
<dbReference type="InterPro" id="IPR005151">
    <property type="entry name" value="Tail-specific_protease"/>
</dbReference>
<dbReference type="AlphaFoldDB" id="A8LKJ7"/>
<dbReference type="PANTHER" id="PTHR32060:SF30">
    <property type="entry name" value="CARBOXY-TERMINAL PROCESSING PROTEASE CTPA"/>
    <property type="match status" value="1"/>
</dbReference>
<dbReference type="GO" id="GO:0004252">
    <property type="term" value="F:serine-type endopeptidase activity"/>
    <property type="evidence" value="ECO:0007669"/>
    <property type="project" value="UniProtKB-EC"/>
</dbReference>
<dbReference type="InterPro" id="IPR055210">
    <property type="entry name" value="CtpA/B_N"/>
</dbReference>
<dbReference type="InterPro" id="IPR001478">
    <property type="entry name" value="PDZ"/>
</dbReference>
<dbReference type="MEROPS" id="S41.004"/>
<comment type="similarity">
    <text evidence="1 5">Belongs to the peptidase S41A family.</text>
</comment>
<feature type="compositionally biased region" description="Basic and acidic residues" evidence="6">
    <location>
        <begin position="402"/>
        <end position="418"/>
    </location>
</feature>
<feature type="domain" description="PDZ" evidence="7">
    <location>
        <begin position="88"/>
        <end position="156"/>
    </location>
</feature>
<dbReference type="PROSITE" id="PS50106">
    <property type="entry name" value="PDZ"/>
    <property type="match status" value="1"/>
</dbReference>
<evidence type="ECO:0000259" key="7">
    <source>
        <dbReference type="PROSITE" id="PS50106"/>
    </source>
</evidence>
<keyword evidence="4 5" id="KW-0720">Serine protease</keyword>
<dbReference type="SMART" id="SM00245">
    <property type="entry name" value="TSPc"/>
    <property type="match status" value="1"/>
</dbReference>
<dbReference type="NCBIfam" id="TIGR00225">
    <property type="entry name" value="prc"/>
    <property type="match status" value="1"/>
</dbReference>
<dbReference type="SUPFAM" id="SSF52096">
    <property type="entry name" value="ClpP/crotonase"/>
    <property type="match status" value="1"/>
</dbReference>